<reference evidence="7 8" key="1">
    <citation type="submission" date="2014-11" db="EMBL/GenBank/DDBJ databases">
        <title>Complete Genome Sequence of Pseudoalteromonas sp. Strain OCN003 Isolated from Kaneohe Bay, Oahu, Hawaii.</title>
        <authorList>
            <person name="Beurmann S."/>
            <person name="Videau P."/>
            <person name="Ushijima B."/>
            <person name="Smith A.M."/>
            <person name="Aeby G.S."/>
            <person name="Callahan S.M."/>
            <person name="Belcaid M."/>
        </authorList>
    </citation>
    <scope>NUCLEOTIDE SEQUENCE [LARGE SCALE GENOMIC DNA]</scope>
    <source>
        <strain evidence="7 8">OCN003</strain>
    </source>
</reference>
<sequence>MKRHIFLSSLVFAVVGCGGSSTTSDLVPDKPSPPTVTLPGQPNDGLAPISQSEPDASEHLSGGEVTSNVFNEDAFSQSAPTIRNEFELDAVFKSGDHLFRGTHKGLGPVFNNPTCQGCHIKDGRGEVPSNKDIAMTSMFLRISDENGQPDAIYGNQLQTFGTVTGHPTGALPKFNGALDEGLAYGEAYAFVEYETLTGQFADGESYELRNPIYKVTDLSYGPFNDTVRFSARVSPSIFGSGLLHAIPEAFITSYADPDDVDNNGISGRAVYVTEPISEQTKLARFGYKLGAASVLQQIAGAYRGDMGVTNRINQDEPCTTNQLACIAQAELEQDSEALGLDLSDIDLAQVEFYNRLLAVPKRRGFDSQTNTWQDDIVKGRALFFAANCNGCHVPRHKTGEAPASLLGDVDILGFKDSSTPIAALSEQVIYPYTDLLLHDMGGECAPISKENTQGGSCQIGDNCIYVQRCEGLADNRPEGSASGTEWRTAPLWGLGLVKQVNARATFLHDGRARNISEAILWHGGEAEQAKQAYLAMAKSDRELLLAFLNSL</sequence>
<dbReference type="GO" id="GO:0004130">
    <property type="term" value="F:cytochrome-c peroxidase activity"/>
    <property type="evidence" value="ECO:0007669"/>
    <property type="project" value="TreeGrafter"/>
</dbReference>
<keyword evidence="3 4" id="KW-0408">Iron</keyword>
<evidence type="ECO:0000313" key="8">
    <source>
        <dbReference type="Proteomes" id="UP000030341"/>
    </source>
</evidence>
<dbReference type="InterPro" id="IPR010538">
    <property type="entry name" value="DHOR"/>
</dbReference>
<evidence type="ECO:0000256" key="5">
    <source>
        <dbReference type="SAM" id="MobiDB-lite"/>
    </source>
</evidence>
<dbReference type="PROSITE" id="PS51007">
    <property type="entry name" value="CYTC"/>
    <property type="match status" value="1"/>
</dbReference>
<name>A0A0A7EE33_9GAMM</name>
<dbReference type="HOGENOM" id="CLU_033900_1_0_6"/>
<dbReference type="GO" id="GO:0046872">
    <property type="term" value="F:metal ion binding"/>
    <property type="evidence" value="ECO:0007669"/>
    <property type="project" value="UniProtKB-KW"/>
</dbReference>
<dbReference type="eggNOG" id="COG3488">
    <property type="taxonomic scope" value="Bacteria"/>
</dbReference>
<proteinExistence type="predicted"/>
<evidence type="ECO:0000259" key="6">
    <source>
        <dbReference type="PROSITE" id="PS51007"/>
    </source>
</evidence>
<dbReference type="InterPro" id="IPR051395">
    <property type="entry name" value="Cytochrome_c_Peroxidase/MauG"/>
</dbReference>
<feature type="domain" description="Cytochrome c" evidence="6">
    <location>
        <begin position="374"/>
        <end position="551"/>
    </location>
</feature>
<gene>
    <name evidence="7" type="ORF">OM33_06280</name>
</gene>
<dbReference type="SUPFAM" id="SSF46626">
    <property type="entry name" value="Cytochrome c"/>
    <property type="match status" value="1"/>
</dbReference>
<evidence type="ECO:0000313" key="7">
    <source>
        <dbReference type="EMBL" id="AIY64798.1"/>
    </source>
</evidence>
<dbReference type="KEGG" id="pseo:OM33_06280"/>
<evidence type="ECO:0000256" key="1">
    <source>
        <dbReference type="ARBA" id="ARBA00022617"/>
    </source>
</evidence>
<protein>
    <submittedName>
        <fullName evidence="7">Thiol oxidoreductase</fullName>
    </submittedName>
</protein>
<dbReference type="Proteomes" id="UP000030341">
    <property type="component" value="Chromosome 1"/>
</dbReference>
<keyword evidence="8" id="KW-1185">Reference proteome</keyword>
<dbReference type="InterPro" id="IPR036909">
    <property type="entry name" value="Cyt_c-like_dom_sf"/>
</dbReference>
<dbReference type="PANTHER" id="PTHR30600:SF4">
    <property type="entry name" value="CYTOCHROME C DOMAIN-CONTAINING PROTEIN"/>
    <property type="match status" value="1"/>
</dbReference>
<dbReference type="GO" id="GO:0009055">
    <property type="term" value="F:electron transfer activity"/>
    <property type="evidence" value="ECO:0007669"/>
    <property type="project" value="InterPro"/>
</dbReference>
<keyword evidence="2 4" id="KW-0479">Metal-binding</keyword>
<keyword evidence="1 4" id="KW-0349">Heme</keyword>
<dbReference type="InterPro" id="IPR009056">
    <property type="entry name" value="Cyt_c-like_dom"/>
</dbReference>
<evidence type="ECO:0000256" key="3">
    <source>
        <dbReference type="ARBA" id="ARBA00023004"/>
    </source>
</evidence>
<accession>A0A0A7EE33</accession>
<organism evidence="7 8">
    <name type="scientific">Pseudoalteromonas piratica</name>
    <dbReference type="NCBI Taxonomy" id="1348114"/>
    <lineage>
        <taxon>Bacteria</taxon>
        <taxon>Pseudomonadati</taxon>
        <taxon>Pseudomonadota</taxon>
        <taxon>Gammaproteobacteria</taxon>
        <taxon>Alteromonadales</taxon>
        <taxon>Pseudoalteromonadaceae</taxon>
        <taxon>Pseudoalteromonas</taxon>
    </lineage>
</organism>
<evidence type="ECO:0000256" key="2">
    <source>
        <dbReference type="ARBA" id="ARBA00022723"/>
    </source>
</evidence>
<dbReference type="OrthoDB" id="9805202at2"/>
<dbReference type="RefSeq" id="WP_038640110.1">
    <property type="nucleotide sequence ID" value="NZ_CP009888.1"/>
</dbReference>
<dbReference type="STRING" id="1348114.OM33_06280"/>
<dbReference type="PIRSF" id="PIRSF028099">
    <property type="entry name" value="DUF1111"/>
    <property type="match status" value="1"/>
</dbReference>
<dbReference type="PANTHER" id="PTHR30600">
    <property type="entry name" value="CYTOCHROME C PEROXIDASE-RELATED"/>
    <property type="match status" value="1"/>
</dbReference>
<dbReference type="GO" id="GO:0020037">
    <property type="term" value="F:heme binding"/>
    <property type="evidence" value="ECO:0007669"/>
    <property type="project" value="InterPro"/>
</dbReference>
<evidence type="ECO:0000256" key="4">
    <source>
        <dbReference type="PROSITE-ProRule" id="PRU00433"/>
    </source>
</evidence>
<dbReference type="Pfam" id="PF06537">
    <property type="entry name" value="DHOR"/>
    <property type="match status" value="2"/>
</dbReference>
<dbReference type="Gene3D" id="1.10.760.10">
    <property type="entry name" value="Cytochrome c-like domain"/>
    <property type="match status" value="1"/>
</dbReference>
<dbReference type="AlphaFoldDB" id="A0A0A7EE33"/>
<dbReference type="PROSITE" id="PS51257">
    <property type="entry name" value="PROKAR_LIPOPROTEIN"/>
    <property type="match status" value="1"/>
</dbReference>
<feature type="region of interest" description="Disordered" evidence="5">
    <location>
        <begin position="21"/>
        <end position="63"/>
    </location>
</feature>
<dbReference type="EMBL" id="CP009888">
    <property type="protein sequence ID" value="AIY64798.1"/>
    <property type="molecule type" value="Genomic_DNA"/>
</dbReference>